<evidence type="ECO:0000313" key="2">
    <source>
        <dbReference type="Proteomes" id="UP001501734"/>
    </source>
</evidence>
<name>A0ABP7VP58_9BACI</name>
<comment type="caution">
    <text evidence="1">The sequence shown here is derived from an EMBL/GenBank/DDBJ whole genome shotgun (WGS) entry which is preliminary data.</text>
</comment>
<gene>
    <name evidence="1" type="ORF">GCM10022410_16060</name>
</gene>
<protein>
    <submittedName>
        <fullName evidence="1">Uncharacterized protein</fullName>
    </submittedName>
</protein>
<evidence type="ECO:0000313" key="1">
    <source>
        <dbReference type="EMBL" id="GAA4071198.1"/>
    </source>
</evidence>
<accession>A0ABP7VP58</accession>
<reference evidence="2" key="1">
    <citation type="journal article" date="2019" name="Int. J. Syst. Evol. Microbiol.">
        <title>The Global Catalogue of Microorganisms (GCM) 10K type strain sequencing project: providing services to taxonomists for standard genome sequencing and annotation.</title>
        <authorList>
            <consortium name="The Broad Institute Genomics Platform"/>
            <consortium name="The Broad Institute Genome Sequencing Center for Infectious Disease"/>
            <person name="Wu L."/>
            <person name="Ma J."/>
        </authorList>
    </citation>
    <scope>NUCLEOTIDE SEQUENCE [LARGE SCALE GENOMIC DNA]</scope>
    <source>
        <strain evidence="2">JCM 17250</strain>
    </source>
</reference>
<dbReference type="Proteomes" id="UP001501734">
    <property type="component" value="Unassembled WGS sequence"/>
</dbReference>
<proteinExistence type="predicted"/>
<dbReference type="EMBL" id="BAABDL010000085">
    <property type="protein sequence ID" value="GAA4071198.1"/>
    <property type="molecule type" value="Genomic_DNA"/>
</dbReference>
<sequence>MNYKKTTLPSNYTQIVLFLTNSTFADQNVQVNVGMVRKMGCSLSILTLFVHAGNLITDP</sequence>
<organism evidence="1 2">
    <name type="scientific">Amphibacillus indicireducens</name>
    <dbReference type="NCBI Taxonomy" id="1076330"/>
    <lineage>
        <taxon>Bacteria</taxon>
        <taxon>Bacillati</taxon>
        <taxon>Bacillota</taxon>
        <taxon>Bacilli</taxon>
        <taxon>Bacillales</taxon>
        <taxon>Bacillaceae</taxon>
        <taxon>Amphibacillus</taxon>
    </lineage>
</organism>
<keyword evidence="2" id="KW-1185">Reference proteome</keyword>